<dbReference type="AlphaFoldDB" id="A0A8H4V653"/>
<name>A0A8H4V653_9HYPO</name>
<dbReference type="EMBL" id="JAAVMX010000005">
    <property type="protein sequence ID" value="KAF4509075.1"/>
    <property type="molecule type" value="Genomic_DNA"/>
</dbReference>
<reference evidence="2 3" key="1">
    <citation type="journal article" date="2020" name="Genome Biol. Evol.">
        <title>A new high-quality draft genome assembly of the Chinese cordyceps Ophiocordyceps sinensis.</title>
        <authorList>
            <person name="Shu R."/>
            <person name="Zhang J."/>
            <person name="Meng Q."/>
            <person name="Zhang H."/>
            <person name="Zhou G."/>
            <person name="Li M."/>
            <person name="Wu P."/>
            <person name="Zhao Y."/>
            <person name="Chen C."/>
            <person name="Qin Q."/>
        </authorList>
    </citation>
    <scope>NUCLEOTIDE SEQUENCE [LARGE SCALE GENOMIC DNA]</scope>
    <source>
        <strain evidence="2 3">IOZ07</strain>
    </source>
</reference>
<proteinExistence type="predicted"/>
<protein>
    <submittedName>
        <fullName evidence="2">Uncharacterized protein</fullName>
    </submittedName>
</protein>
<accession>A0A8H4V653</accession>
<keyword evidence="3" id="KW-1185">Reference proteome</keyword>
<comment type="caution">
    <text evidence="2">The sequence shown here is derived from an EMBL/GenBank/DDBJ whole genome shotgun (WGS) entry which is preliminary data.</text>
</comment>
<evidence type="ECO:0000313" key="2">
    <source>
        <dbReference type="EMBL" id="KAF4509075.1"/>
    </source>
</evidence>
<organism evidence="2 3">
    <name type="scientific">Ophiocordyceps sinensis</name>
    <dbReference type="NCBI Taxonomy" id="72228"/>
    <lineage>
        <taxon>Eukaryota</taxon>
        <taxon>Fungi</taxon>
        <taxon>Dikarya</taxon>
        <taxon>Ascomycota</taxon>
        <taxon>Pezizomycotina</taxon>
        <taxon>Sordariomycetes</taxon>
        <taxon>Hypocreomycetidae</taxon>
        <taxon>Hypocreales</taxon>
        <taxon>Ophiocordycipitaceae</taxon>
        <taxon>Ophiocordyceps</taxon>
    </lineage>
</organism>
<evidence type="ECO:0000313" key="3">
    <source>
        <dbReference type="Proteomes" id="UP000557566"/>
    </source>
</evidence>
<feature type="region of interest" description="Disordered" evidence="1">
    <location>
        <begin position="52"/>
        <end position="85"/>
    </location>
</feature>
<evidence type="ECO:0000256" key="1">
    <source>
        <dbReference type="SAM" id="MobiDB-lite"/>
    </source>
</evidence>
<sequence>MAARQAVRLARLEADETRLQVLRLFPRVPRAKTSPVEAAQSSFFRTLETFPSTSAAAEGGHKSGRIAPNLPRGRPPVSDQELPHQ</sequence>
<gene>
    <name evidence="2" type="ORF">G6O67_005381</name>
</gene>
<dbReference type="Proteomes" id="UP000557566">
    <property type="component" value="Unassembled WGS sequence"/>
</dbReference>